<dbReference type="AlphaFoldDB" id="A0A1H4GW06"/>
<proteinExistence type="predicted"/>
<sequence length="83" mass="8974">MLELPEDLPVEAEEPASTAAQLSQCLLPLVQQLPDIYRDTLLATDFEGRNLQALAEAAPAVGASCYGSVCWTVAWWNCRIPAA</sequence>
<keyword evidence="2" id="KW-1185">Reference proteome</keyword>
<dbReference type="Proteomes" id="UP000199397">
    <property type="component" value="Unassembled WGS sequence"/>
</dbReference>
<accession>A0A1H4GW06</accession>
<evidence type="ECO:0000313" key="1">
    <source>
        <dbReference type="EMBL" id="SEB13461.1"/>
    </source>
</evidence>
<dbReference type="OrthoDB" id="9803470at2"/>
<dbReference type="RefSeq" id="WP_093071104.1">
    <property type="nucleotide sequence ID" value="NZ_FNQP01000044.1"/>
</dbReference>
<dbReference type="EMBL" id="FNQP01000044">
    <property type="protein sequence ID" value="SEB13461.1"/>
    <property type="molecule type" value="Genomic_DNA"/>
</dbReference>
<gene>
    <name evidence="1" type="ORF">SAMN05660964_03744</name>
</gene>
<organism evidence="1 2">
    <name type="scientific">Thiothrix caldifontis</name>
    <dbReference type="NCBI Taxonomy" id="525918"/>
    <lineage>
        <taxon>Bacteria</taxon>
        <taxon>Pseudomonadati</taxon>
        <taxon>Pseudomonadota</taxon>
        <taxon>Gammaproteobacteria</taxon>
        <taxon>Thiotrichales</taxon>
        <taxon>Thiotrichaceae</taxon>
        <taxon>Thiothrix</taxon>
    </lineage>
</organism>
<reference evidence="1 2" key="1">
    <citation type="submission" date="2016-10" db="EMBL/GenBank/DDBJ databases">
        <authorList>
            <person name="de Groot N.N."/>
        </authorList>
    </citation>
    <scope>NUCLEOTIDE SEQUENCE [LARGE SCALE GENOMIC DNA]</scope>
    <source>
        <strain evidence="1 2">DSM 21228</strain>
    </source>
</reference>
<protein>
    <submittedName>
        <fullName evidence="1">Uncharacterized protein</fullName>
    </submittedName>
</protein>
<name>A0A1H4GW06_9GAMM</name>
<evidence type="ECO:0000313" key="2">
    <source>
        <dbReference type="Proteomes" id="UP000199397"/>
    </source>
</evidence>